<protein>
    <recommendedName>
        <fullName evidence="3">EF-hand domain-containing protein</fullName>
    </recommendedName>
</protein>
<keyword evidence="2" id="KW-1185">Reference proteome</keyword>
<sequence>MAMCCAAAGLPSTCSCGRIVIDPGYEDEAVAIFSKYQTSSARRLKKTEALQMFMNEFGLNEIEAQIFFQWFDKDENEVMSLWEFRQFYQTIGNKAHDMLALFYQLEEPGTGHVDIERTFDALKHVDSGKGKLTEDEIVMFLTTTAGYDKTIDLHKFLNMMSRINIYTGTV</sequence>
<gene>
    <name evidence="1" type="ORF">GSLYS_00000044001</name>
</gene>
<evidence type="ECO:0000313" key="2">
    <source>
        <dbReference type="Proteomes" id="UP001497497"/>
    </source>
</evidence>
<proteinExistence type="predicted"/>
<dbReference type="InterPro" id="IPR011992">
    <property type="entry name" value="EF-hand-dom_pair"/>
</dbReference>
<name>A0AAV2GWM1_LYMST</name>
<evidence type="ECO:0000313" key="1">
    <source>
        <dbReference type="EMBL" id="CAL1525867.1"/>
    </source>
</evidence>
<accession>A0AAV2GWM1</accession>
<dbReference type="Gene3D" id="1.10.238.10">
    <property type="entry name" value="EF-hand"/>
    <property type="match status" value="1"/>
</dbReference>
<evidence type="ECO:0008006" key="3">
    <source>
        <dbReference type="Google" id="ProtNLM"/>
    </source>
</evidence>
<dbReference type="Proteomes" id="UP001497497">
    <property type="component" value="Unassembled WGS sequence"/>
</dbReference>
<dbReference type="EMBL" id="CAXITT010000001">
    <property type="protein sequence ID" value="CAL1525867.1"/>
    <property type="molecule type" value="Genomic_DNA"/>
</dbReference>
<dbReference type="AlphaFoldDB" id="A0AAV2GWM1"/>
<comment type="caution">
    <text evidence="1">The sequence shown here is derived from an EMBL/GenBank/DDBJ whole genome shotgun (WGS) entry which is preliminary data.</text>
</comment>
<reference evidence="1 2" key="1">
    <citation type="submission" date="2024-04" db="EMBL/GenBank/DDBJ databases">
        <authorList>
            <consortium name="Genoscope - CEA"/>
            <person name="William W."/>
        </authorList>
    </citation>
    <scope>NUCLEOTIDE SEQUENCE [LARGE SCALE GENOMIC DNA]</scope>
</reference>
<dbReference type="SUPFAM" id="SSF47473">
    <property type="entry name" value="EF-hand"/>
    <property type="match status" value="1"/>
</dbReference>
<organism evidence="1 2">
    <name type="scientific">Lymnaea stagnalis</name>
    <name type="common">Great pond snail</name>
    <name type="synonym">Helix stagnalis</name>
    <dbReference type="NCBI Taxonomy" id="6523"/>
    <lineage>
        <taxon>Eukaryota</taxon>
        <taxon>Metazoa</taxon>
        <taxon>Spiralia</taxon>
        <taxon>Lophotrochozoa</taxon>
        <taxon>Mollusca</taxon>
        <taxon>Gastropoda</taxon>
        <taxon>Heterobranchia</taxon>
        <taxon>Euthyneura</taxon>
        <taxon>Panpulmonata</taxon>
        <taxon>Hygrophila</taxon>
        <taxon>Lymnaeoidea</taxon>
        <taxon>Lymnaeidae</taxon>
        <taxon>Lymnaea</taxon>
    </lineage>
</organism>